<name>A0A366KEV3_9BIFI</name>
<dbReference type="Proteomes" id="UP000252345">
    <property type="component" value="Unassembled WGS sequence"/>
</dbReference>
<dbReference type="CDD" id="cd06267">
    <property type="entry name" value="PBP1_LacI_sugar_binding-like"/>
    <property type="match status" value="1"/>
</dbReference>
<evidence type="ECO:0000256" key="1">
    <source>
        <dbReference type="ARBA" id="ARBA00023015"/>
    </source>
</evidence>
<accession>A0A366KEV3</accession>
<dbReference type="InterPro" id="IPR028082">
    <property type="entry name" value="Peripla_BP_I"/>
</dbReference>
<dbReference type="AlphaFoldDB" id="A0A366KEV3"/>
<feature type="region of interest" description="Disordered" evidence="4">
    <location>
        <begin position="345"/>
        <end position="374"/>
    </location>
</feature>
<evidence type="ECO:0000256" key="4">
    <source>
        <dbReference type="SAM" id="MobiDB-lite"/>
    </source>
</evidence>
<feature type="compositionally biased region" description="Basic and acidic residues" evidence="4">
    <location>
        <begin position="345"/>
        <end position="355"/>
    </location>
</feature>
<evidence type="ECO:0000313" key="7">
    <source>
        <dbReference type="Proteomes" id="UP000252345"/>
    </source>
</evidence>
<comment type="caution">
    <text evidence="6">The sequence shown here is derived from an EMBL/GenBank/DDBJ whole genome shotgun (WGS) entry which is preliminary data.</text>
</comment>
<dbReference type="CDD" id="cd01392">
    <property type="entry name" value="HTH_LacI"/>
    <property type="match status" value="1"/>
</dbReference>
<sequence>MIRCSGLFRPDHRLWRPGGERTGKVGRMVRVTLHEVAVEAGVSDSTVSRALRGLDKVDEGTRARVRQAADRLHFSFSRNASSLASGKTMRISLLFSDKLNTWFDASVLQGAYEVLYPQRYDLIPSTVSTYEQLSAFFSRLPADRNVDAVIVASINLGSGETDILKRLTIPTVGLDSRTIEGFDASVLLDDRKGMHDAVALLKRLGHRRMAYVGMPEPGDFEFSSQRRGDAFMESALAMGFQPRDLLRIDVGRRADYRTYDEAVGSGVARVLALDPMPTALCVESDGYAIALIGGLRKYGIRVPQDMSVVGFDDADVAAAADLTTVHQNPEEMARSAADKALALMRGEEPEERHSLADPILMLRGSTARPPQRAR</sequence>
<proteinExistence type="predicted"/>
<keyword evidence="1" id="KW-0805">Transcription regulation</keyword>
<dbReference type="SUPFAM" id="SSF47413">
    <property type="entry name" value="lambda repressor-like DNA-binding domains"/>
    <property type="match status" value="1"/>
</dbReference>
<keyword evidence="2" id="KW-0238">DNA-binding</keyword>
<keyword evidence="7" id="KW-1185">Reference proteome</keyword>
<dbReference type="Pfam" id="PF13377">
    <property type="entry name" value="Peripla_BP_3"/>
    <property type="match status" value="1"/>
</dbReference>
<protein>
    <submittedName>
        <fullName evidence="6">LacI family transcriptional regulator</fullName>
    </submittedName>
</protein>
<dbReference type="GO" id="GO:0003700">
    <property type="term" value="F:DNA-binding transcription factor activity"/>
    <property type="evidence" value="ECO:0007669"/>
    <property type="project" value="TreeGrafter"/>
</dbReference>
<reference evidence="6 7" key="1">
    <citation type="submission" date="2017-10" db="EMBL/GenBank/DDBJ databases">
        <title>Bifidobacterium xylocopum sp. nov. and Bifidobacterium aemilianum sp. nov., from the carpenter bee (Xylocopa violacea) digestive tract.</title>
        <authorList>
            <person name="Alberoni D."/>
            <person name="Baffoni L."/>
            <person name="Di Gioia D."/>
            <person name="Gaggia F."/>
            <person name="Biavati B."/>
        </authorList>
    </citation>
    <scope>NUCLEOTIDE SEQUENCE [LARGE SCALE GENOMIC DNA]</scope>
    <source>
        <strain evidence="6 7">XV2</strain>
    </source>
</reference>
<dbReference type="EMBL" id="PDCH01000008">
    <property type="protein sequence ID" value="RBP99201.1"/>
    <property type="molecule type" value="Genomic_DNA"/>
</dbReference>
<evidence type="ECO:0000256" key="2">
    <source>
        <dbReference type="ARBA" id="ARBA00023125"/>
    </source>
</evidence>
<dbReference type="GO" id="GO:0000976">
    <property type="term" value="F:transcription cis-regulatory region binding"/>
    <property type="evidence" value="ECO:0007669"/>
    <property type="project" value="TreeGrafter"/>
</dbReference>
<dbReference type="PANTHER" id="PTHR30146:SF153">
    <property type="entry name" value="LACTOSE OPERON REPRESSOR"/>
    <property type="match status" value="1"/>
</dbReference>
<dbReference type="SMART" id="SM00354">
    <property type="entry name" value="HTH_LACI"/>
    <property type="match status" value="1"/>
</dbReference>
<dbReference type="InterPro" id="IPR010982">
    <property type="entry name" value="Lambda_DNA-bd_dom_sf"/>
</dbReference>
<dbReference type="PROSITE" id="PS00356">
    <property type="entry name" value="HTH_LACI_1"/>
    <property type="match status" value="1"/>
</dbReference>
<dbReference type="Gene3D" id="3.40.50.2300">
    <property type="match status" value="2"/>
</dbReference>
<evidence type="ECO:0000259" key="5">
    <source>
        <dbReference type="PROSITE" id="PS50932"/>
    </source>
</evidence>
<organism evidence="6 7">
    <name type="scientific">Bifidobacterium xylocopae</name>
    <dbReference type="NCBI Taxonomy" id="2493119"/>
    <lineage>
        <taxon>Bacteria</taxon>
        <taxon>Bacillati</taxon>
        <taxon>Actinomycetota</taxon>
        <taxon>Actinomycetes</taxon>
        <taxon>Bifidobacteriales</taxon>
        <taxon>Bifidobacteriaceae</taxon>
        <taxon>Bifidobacterium</taxon>
    </lineage>
</organism>
<dbReference type="InterPro" id="IPR046335">
    <property type="entry name" value="LacI/GalR-like_sensor"/>
</dbReference>
<dbReference type="InterPro" id="IPR000843">
    <property type="entry name" value="HTH_LacI"/>
</dbReference>
<dbReference type="SUPFAM" id="SSF53822">
    <property type="entry name" value="Periplasmic binding protein-like I"/>
    <property type="match status" value="1"/>
</dbReference>
<keyword evidence="3" id="KW-0804">Transcription</keyword>
<dbReference type="Pfam" id="PF00356">
    <property type="entry name" value="LacI"/>
    <property type="match status" value="1"/>
</dbReference>
<dbReference type="Gene3D" id="1.10.260.40">
    <property type="entry name" value="lambda repressor-like DNA-binding domains"/>
    <property type="match status" value="1"/>
</dbReference>
<dbReference type="PROSITE" id="PS50932">
    <property type="entry name" value="HTH_LACI_2"/>
    <property type="match status" value="1"/>
</dbReference>
<evidence type="ECO:0000313" key="6">
    <source>
        <dbReference type="EMBL" id="RBP99201.1"/>
    </source>
</evidence>
<evidence type="ECO:0000256" key="3">
    <source>
        <dbReference type="ARBA" id="ARBA00023163"/>
    </source>
</evidence>
<dbReference type="PANTHER" id="PTHR30146">
    <property type="entry name" value="LACI-RELATED TRANSCRIPTIONAL REPRESSOR"/>
    <property type="match status" value="1"/>
</dbReference>
<gene>
    <name evidence="6" type="ORF">CRD59_04765</name>
</gene>
<feature type="domain" description="HTH lacI-type" evidence="5">
    <location>
        <begin position="31"/>
        <end position="85"/>
    </location>
</feature>